<protein>
    <submittedName>
        <fullName evidence="1">Uncharacterized protein</fullName>
    </submittedName>
</protein>
<reference evidence="1 2" key="1">
    <citation type="journal article" date="2015" name="Nature">
        <title>rRNA introns, odd ribosomes, and small enigmatic genomes across a large radiation of phyla.</title>
        <authorList>
            <person name="Brown C.T."/>
            <person name="Hug L.A."/>
            <person name="Thomas B.C."/>
            <person name="Sharon I."/>
            <person name="Castelle C.J."/>
            <person name="Singh A."/>
            <person name="Wilkins M.J."/>
            <person name="Williams K.H."/>
            <person name="Banfield J.F."/>
        </authorList>
    </citation>
    <scope>NUCLEOTIDE SEQUENCE [LARGE SCALE GENOMIC DNA]</scope>
</reference>
<evidence type="ECO:0000313" key="1">
    <source>
        <dbReference type="EMBL" id="KKP47782.1"/>
    </source>
</evidence>
<organism evidence="1 2">
    <name type="scientific">Candidatus Woesebacteria bacterium GW2011_GWA2_33_28</name>
    <dbReference type="NCBI Taxonomy" id="1618561"/>
    <lineage>
        <taxon>Bacteria</taxon>
        <taxon>Candidatus Woeseibacteriota</taxon>
    </lineage>
</organism>
<accession>A0A0G0CWL3</accession>
<dbReference type="EMBL" id="LBOZ01000003">
    <property type="protein sequence ID" value="KKP47782.1"/>
    <property type="molecule type" value="Genomic_DNA"/>
</dbReference>
<dbReference type="AlphaFoldDB" id="A0A0G0CWL3"/>
<name>A0A0G0CWL3_9BACT</name>
<evidence type="ECO:0000313" key="2">
    <source>
        <dbReference type="Proteomes" id="UP000033995"/>
    </source>
</evidence>
<dbReference type="Proteomes" id="UP000033995">
    <property type="component" value="Unassembled WGS sequence"/>
</dbReference>
<comment type="caution">
    <text evidence="1">The sequence shown here is derived from an EMBL/GenBank/DDBJ whole genome shotgun (WGS) entry which is preliminary data.</text>
</comment>
<sequence length="66" mass="8104">MEKTSLNNQYPNWLNEALQIKVRTVFEPRYNRSLSDYEVITIAESYTSFMEHFFKFKLRLDYDMQI</sequence>
<gene>
    <name evidence="1" type="ORF">UR38_C0003G0187</name>
</gene>
<proteinExistence type="predicted"/>